<name>A0A6N2S4F6_9FIRM</name>
<reference evidence="3" key="1">
    <citation type="submission" date="2019-11" db="EMBL/GenBank/DDBJ databases">
        <authorList>
            <person name="Feng L."/>
        </authorList>
    </citation>
    <scope>NUCLEOTIDE SEQUENCE</scope>
    <source>
        <strain evidence="3">AundefinedLFYP135</strain>
    </source>
</reference>
<dbReference type="GO" id="GO:0042802">
    <property type="term" value="F:identical protein binding"/>
    <property type="evidence" value="ECO:0007669"/>
    <property type="project" value="TreeGrafter"/>
</dbReference>
<evidence type="ECO:0000313" key="3">
    <source>
        <dbReference type="EMBL" id="VYS88217.1"/>
    </source>
</evidence>
<dbReference type="PANTHER" id="PTHR40448">
    <property type="entry name" value="TWO-COMPONENT SENSOR HISTIDINE KINASE"/>
    <property type="match status" value="1"/>
</dbReference>
<evidence type="ECO:0000259" key="2">
    <source>
        <dbReference type="Pfam" id="PF14501"/>
    </source>
</evidence>
<feature type="transmembrane region" description="Helical" evidence="1">
    <location>
        <begin position="162"/>
        <end position="182"/>
    </location>
</feature>
<feature type="transmembrane region" description="Helical" evidence="1">
    <location>
        <begin position="194"/>
        <end position="214"/>
    </location>
</feature>
<organism evidence="3">
    <name type="scientific">uncultured Anaerotruncus sp</name>
    <dbReference type="NCBI Taxonomy" id="905011"/>
    <lineage>
        <taxon>Bacteria</taxon>
        <taxon>Bacillati</taxon>
        <taxon>Bacillota</taxon>
        <taxon>Clostridia</taxon>
        <taxon>Eubacteriales</taxon>
        <taxon>Oscillospiraceae</taxon>
        <taxon>Anaerotruncus</taxon>
        <taxon>environmental samples</taxon>
    </lineage>
</organism>
<keyword evidence="1" id="KW-0472">Membrane</keyword>
<accession>A0A6N2S4F6</accession>
<dbReference type="Pfam" id="PF14501">
    <property type="entry name" value="HATPase_c_5"/>
    <property type="match status" value="1"/>
</dbReference>
<dbReference type="InterPro" id="IPR032834">
    <property type="entry name" value="NatK-like_C"/>
</dbReference>
<feature type="domain" description="Sensor histidine kinase NatK-like C-terminal" evidence="2">
    <location>
        <begin position="335"/>
        <end position="434"/>
    </location>
</feature>
<sequence length="437" mass="50177">MFIFTLALVVTTWIQISLGLLTCSNLMRLKIPTLKICYSAMIISFINVIPIYFSDLQSAFVFLFSLSATFLLCITSYKLSVSKSIVFCMLDLLFSAIIECSMIIFDIFVISRQGFFFSNIRENSLLIILRAVSLVPCLIIYKISQFAMKNETNEHNITINTYLIIVFNMAFLILFIYPNIVYFEHFELNLNQYILGYNVFIILLFIIYGIVNAFQAYQMGKQAFISENQKIYTQTLENSLDQIKGFRHEMNNIISTIAGFVELERLDLLRPYIGDLQQRLTAQSSTNVLNLNLREVPILYGLLIGKVNYATNMGVRFEIAIVTKEEIVFPNEVLYDLAYIMGVWLDNAIEAAAASELRQVNLLVRDDSDCYNIVVRNSFEGEVDLKKIKRKNYSTKSNHMGIGLHQVEEKVQAQSKYFSSSTTINECSFIQHLQVKK</sequence>
<protein>
    <submittedName>
        <fullName evidence="3">Sensory histidine kinase DcuS</fullName>
    </submittedName>
</protein>
<proteinExistence type="predicted"/>
<keyword evidence="1" id="KW-1133">Transmembrane helix</keyword>
<gene>
    <name evidence="3" type="ORF">AULFYP135_00756</name>
</gene>
<evidence type="ECO:0000256" key="1">
    <source>
        <dbReference type="SAM" id="Phobius"/>
    </source>
</evidence>
<dbReference type="Gene3D" id="3.30.565.10">
    <property type="entry name" value="Histidine kinase-like ATPase, C-terminal domain"/>
    <property type="match status" value="1"/>
</dbReference>
<keyword evidence="3" id="KW-0418">Kinase</keyword>
<feature type="transmembrane region" description="Helical" evidence="1">
    <location>
        <begin position="59"/>
        <end position="77"/>
    </location>
</feature>
<feature type="transmembrane region" description="Helical" evidence="1">
    <location>
        <begin position="36"/>
        <end position="53"/>
    </location>
</feature>
<dbReference type="AlphaFoldDB" id="A0A6N2S4F6"/>
<dbReference type="EMBL" id="CACRSL010000003">
    <property type="protein sequence ID" value="VYS88217.1"/>
    <property type="molecule type" value="Genomic_DNA"/>
</dbReference>
<feature type="transmembrane region" description="Helical" evidence="1">
    <location>
        <begin position="6"/>
        <end position="24"/>
    </location>
</feature>
<keyword evidence="1" id="KW-0812">Transmembrane</keyword>
<dbReference type="PANTHER" id="PTHR40448:SF1">
    <property type="entry name" value="TWO-COMPONENT SENSOR HISTIDINE KINASE"/>
    <property type="match status" value="1"/>
</dbReference>
<feature type="transmembrane region" description="Helical" evidence="1">
    <location>
        <begin position="89"/>
        <end position="111"/>
    </location>
</feature>
<feature type="transmembrane region" description="Helical" evidence="1">
    <location>
        <begin position="123"/>
        <end position="141"/>
    </location>
</feature>
<dbReference type="GO" id="GO:0016301">
    <property type="term" value="F:kinase activity"/>
    <property type="evidence" value="ECO:0007669"/>
    <property type="project" value="UniProtKB-KW"/>
</dbReference>
<keyword evidence="3" id="KW-0808">Transferase</keyword>
<dbReference type="InterPro" id="IPR036890">
    <property type="entry name" value="HATPase_C_sf"/>
</dbReference>